<proteinExistence type="predicted"/>
<organism evidence="1 2">
    <name type="scientific">Panagrolaimus sp. JU765</name>
    <dbReference type="NCBI Taxonomy" id="591449"/>
    <lineage>
        <taxon>Eukaryota</taxon>
        <taxon>Metazoa</taxon>
        <taxon>Ecdysozoa</taxon>
        <taxon>Nematoda</taxon>
        <taxon>Chromadorea</taxon>
        <taxon>Rhabditida</taxon>
        <taxon>Tylenchina</taxon>
        <taxon>Panagrolaimomorpha</taxon>
        <taxon>Panagrolaimoidea</taxon>
        <taxon>Panagrolaimidae</taxon>
        <taxon>Panagrolaimus</taxon>
    </lineage>
</organism>
<dbReference type="WBParaSite" id="JU765_v2.g11763.t1">
    <property type="protein sequence ID" value="JU765_v2.g11763.t1"/>
    <property type="gene ID" value="JU765_v2.g11763"/>
</dbReference>
<protein>
    <submittedName>
        <fullName evidence="2">Uncharacterized protein</fullName>
    </submittedName>
</protein>
<dbReference type="Proteomes" id="UP000887576">
    <property type="component" value="Unplaced"/>
</dbReference>
<evidence type="ECO:0000313" key="2">
    <source>
        <dbReference type="WBParaSite" id="JU765_v2.g11763.t1"/>
    </source>
</evidence>
<accession>A0AC34Q0W5</accession>
<reference evidence="2" key="1">
    <citation type="submission" date="2022-11" db="UniProtKB">
        <authorList>
            <consortium name="WormBaseParasite"/>
        </authorList>
    </citation>
    <scope>IDENTIFICATION</scope>
</reference>
<sequence>MMREKMKDKEVKNDDSGSNSDVNFELVSPDSDGKKIPTDEVDINPEIPANQGGLYNWFTGWFSSGSSNG</sequence>
<name>A0AC34Q0W5_9BILA</name>
<evidence type="ECO:0000313" key="1">
    <source>
        <dbReference type="Proteomes" id="UP000887576"/>
    </source>
</evidence>